<evidence type="ECO:0000256" key="2">
    <source>
        <dbReference type="ARBA" id="ARBA00022723"/>
    </source>
</evidence>
<reference evidence="8 9" key="1">
    <citation type="journal article" date="2018" name="Sci. Rep.">
        <title>Comparative analysis of the Pocillopora damicornis genome highlights role of immune system in coral evolution.</title>
        <authorList>
            <person name="Cunning R."/>
            <person name="Bay R.A."/>
            <person name="Gillette P."/>
            <person name="Baker A.C."/>
            <person name="Traylor-Knowles N."/>
        </authorList>
    </citation>
    <scope>NUCLEOTIDE SEQUENCE [LARGE SCALE GENOMIC DNA]</scope>
    <source>
        <strain evidence="8">RSMAS</strain>
        <tissue evidence="8">Whole animal</tissue>
    </source>
</reference>
<keyword evidence="5" id="KW-0482">Metalloprotease</keyword>
<keyword evidence="3" id="KW-0378">Hydrolase</keyword>
<organism evidence="8 9">
    <name type="scientific">Pocillopora damicornis</name>
    <name type="common">Cauliflower coral</name>
    <name type="synonym">Millepora damicornis</name>
    <dbReference type="NCBI Taxonomy" id="46731"/>
    <lineage>
        <taxon>Eukaryota</taxon>
        <taxon>Metazoa</taxon>
        <taxon>Cnidaria</taxon>
        <taxon>Anthozoa</taxon>
        <taxon>Hexacorallia</taxon>
        <taxon>Scleractinia</taxon>
        <taxon>Astrocoeniina</taxon>
        <taxon>Pocilloporidae</taxon>
        <taxon>Pocillopora</taxon>
    </lineage>
</organism>
<dbReference type="SUPFAM" id="SSF55486">
    <property type="entry name" value="Metalloproteases ('zincins'), catalytic domain"/>
    <property type="match status" value="2"/>
</dbReference>
<sequence length="205" mass="23456">MPGEKEANSPLCDKKCLQHDLTNNPRAVKAIQEEMREWSSKTCIRFKKRTNEKQYAIFHKGAGLAARWAVWTNSSICNNGSASHVNIKARISTWQVKRGITMEINLKRFGLFIRCSSKIGRHDEPQSVNLGNGCWSMGTVAHELGRHPDICITSRGLRTGRRDLQSVLDNNCEYKGHALGFYHEQSRPDRDKYVKILRENIEDDE</sequence>
<dbReference type="PROSITE" id="PS51864">
    <property type="entry name" value="ASTACIN"/>
    <property type="match status" value="1"/>
</dbReference>
<dbReference type="GO" id="GO:0004222">
    <property type="term" value="F:metalloendopeptidase activity"/>
    <property type="evidence" value="ECO:0007669"/>
    <property type="project" value="InterPro"/>
</dbReference>
<evidence type="ECO:0000256" key="6">
    <source>
        <dbReference type="PROSITE-ProRule" id="PRU01211"/>
    </source>
</evidence>
<comment type="caution">
    <text evidence="6">Lacks conserved residue(s) required for the propagation of feature annotation.</text>
</comment>
<dbReference type="EMBL" id="RCHS01002033">
    <property type="protein sequence ID" value="RMX49894.1"/>
    <property type="molecule type" value="Genomic_DNA"/>
</dbReference>
<evidence type="ECO:0000256" key="1">
    <source>
        <dbReference type="ARBA" id="ARBA00022670"/>
    </source>
</evidence>
<dbReference type="Pfam" id="PF01400">
    <property type="entry name" value="Astacin"/>
    <property type="match status" value="3"/>
</dbReference>
<dbReference type="AlphaFoldDB" id="A0A3M6U8P7"/>
<dbReference type="GO" id="GO:0008270">
    <property type="term" value="F:zinc ion binding"/>
    <property type="evidence" value="ECO:0007669"/>
    <property type="project" value="InterPro"/>
</dbReference>
<gene>
    <name evidence="8" type="ORF">pdam_00014409</name>
</gene>
<dbReference type="GO" id="GO:0006508">
    <property type="term" value="P:proteolysis"/>
    <property type="evidence" value="ECO:0007669"/>
    <property type="project" value="UniProtKB-KW"/>
</dbReference>
<evidence type="ECO:0000256" key="5">
    <source>
        <dbReference type="ARBA" id="ARBA00023049"/>
    </source>
</evidence>
<evidence type="ECO:0000313" key="9">
    <source>
        <dbReference type="Proteomes" id="UP000275408"/>
    </source>
</evidence>
<dbReference type="InterPro" id="IPR006026">
    <property type="entry name" value="Peptidase_Metallo"/>
</dbReference>
<dbReference type="Proteomes" id="UP000275408">
    <property type="component" value="Unassembled WGS sequence"/>
</dbReference>
<accession>A0A3M6U8P7</accession>
<evidence type="ECO:0000259" key="7">
    <source>
        <dbReference type="PROSITE" id="PS51864"/>
    </source>
</evidence>
<keyword evidence="1" id="KW-0645">Protease</keyword>
<dbReference type="PANTHER" id="PTHR10127:SF780">
    <property type="entry name" value="METALLOENDOPEPTIDASE"/>
    <property type="match status" value="1"/>
</dbReference>
<dbReference type="InterPro" id="IPR001506">
    <property type="entry name" value="Peptidase_M12A"/>
</dbReference>
<evidence type="ECO:0000256" key="3">
    <source>
        <dbReference type="ARBA" id="ARBA00022801"/>
    </source>
</evidence>
<feature type="domain" description="Peptidase M12A" evidence="7">
    <location>
        <begin position="1"/>
        <end position="205"/>
    </location>
</feature>
<evidence type="ECO:0000256" key="4">
    <source>
        <dbReference type="ARBA" id="ARBA00022833"/>
    </source>
</evidence>
<comment type="caution">
    <text evidence="8">The sequence shown here is derived from an EMBL/GenBank/DDBJ whole genome shotgun (WGS) entry which is preliminary data.</text>
</comment>
<evidence type="ECO:0000313" key="8">
    <source>
        <dbReference type="EMBL" id="RMX49894.1"/>
    </source>
</evidence>
<dbReference type="PANTHER" id="PTHR10127">
    <property type="entry name" value="DISCOIDIN, CUB, EGF, LAMININ , AND ZINC METALLOPROTEASE DOMAIN CONTAINING"/>
    <property type="match status" value="1"/>
</dbReference>
<dbReference type="InterPro" id="IPR024079">
    <property type="entry name" value="MetalloPept_cat_dom_sf"/>
</dbReference>
<keyword evidence="4" id="KW-0862">Zinc</keyword>
<dbReference type="Gene3D" id="3.40.390.10">
    <property type="entry name" value="Collagenase (Catalytic Domain)"/>
    <property type="match status" value="2"/>
</dbReference>
<keyword evidence="2" id="KW-0479">Metal-binding</keyword>
<proteinExistence type="predicted"/>
<name>A0A3M6U8P7_POCDA</name>
<keyword evidence="9" id="KW-1185">Reference proteome</keyword>
<dbReference type="SMART" id="SM00235">
    <property type="entry name" value="ZnMc"/>
    <property type="match status" value="1"/>
</dbReference>
<protein>
    <recommendedName>
        <fullName evidence="7">Peptidase M12A domain-containing protein</fullName>
    </recommendedName>
</protein>